<keyword evidence="1" id="KW-0863">Zinc-finger</keyword>
<feature type="domain" description="CCHC-type" evidence="4">
    <location>
        <begin position="278"/>
        <end position="294"/>
    </location>
</feature>
<reference evidence="6" key="1">
    <citation type="submission" date="2025-08" db="UniProtKB">
        <authorList>
            <consortium name="RefSeq"/>
        </authorList>
    </citation>
    <scope>IDENTIFICATION</scope>
</reference>
<dbReference type="Proteomes" id="UP000695022">
    <property type="component" value="Unplaced"/>
</dbReference>
<organism evidence="5 6">
    <name type="scientific">Priapulus caudatus</name>
    <name type="common">Priapulid worm</name>
    <dbReference type="NCBI Taxonomy" id="37621"/>
    <lineage>
        <taxon>Eukaryota</taxon>
        <taxon>Metazoa</taxon>
        <taxon>Ecdysozoa</taxon>
        <taxon>Scalidophora</taxon>
        <taxon>Priapulida</taxon>
        <taxon>Priapulimorpha</taxon>
        <taxon>Priapulimorphida</taxon>
        <taxon>Priapulidae</taxon>
        <taxon>Priapulus</taxon>
    </lineage>
</organism>
<feature type="domain" description="CCHC-type" evidence="4">
    <location>
        <begin position="253"/>
        <end position="270"/>
    </location>
</feature>
<dbReference type="GeneID" id="106815377"/>
<gene>
    <name evidence="6" type="primary">LOC106815377</name>
</gene>
<proteinExistence type="predicted"/>
<keyword evidence="2" id="KW-0175">Coiled coil</keyword>
<feature type="coiled-coil region" evidence="2">
    <location>
        <begin position="3"/>
        <end position="61"/>
    </location>
</feature>
<dbReference type="PROSITE" id="PS50158">
    <property type="entry name" value="ZF_CCHC"/>
    <property type="match status" value="2"/>
</dbReference>
<sequence length="311" mass="34891">MSGEDVQERLAQAEKDRAKLAALQLQLESRDEEVERQRSEAAKLRQDLDEAQTRFEAVRDLKTSVVVEQRDQRLGTISGAEGLSAWIADAQAVLEGTTGRSISLRKVLGEFYGRTQKSGESLLEFSLALRSLQHKSGGEVDNVRLLEQFAEGVFDQGLQRELRRVRAEQSMGDLTELREWAVGWLGGDDARPRGAGVKAVSATVDSTEASSPAVPEWRREIDELKQMVREMAVTRGQDRDRGAEARAGSTGPRRCYQCHRTGHFKAECPERRPQRKGRCYECGSPDHYRDACPKLRDHSRKEPGNDDPLQC</sequence>
<feature type="compositionally biased region" description="Basic and acidic residues" evidence="3">
    <location>
        <begin position="284"/>
        <end position="304"/>
    </location>
</feature>
<dbReference type="SMART" id="SM00343">
    <property type="entry name" value="ZnF_C2HC"/>
    <property type="match status" value="2"/>
</dbReference>
<keyword evidence="5" id="KW-1185">Reference proteome</keyword>
<evidence type="ECO:0000313" key="6">
    <source>
        <dbReference type="RefSeq" id="XP_014675317.1"/>
    </source>
</evidence>
<protein>
    <submittedName>
        <fullName evidence="6">Uncharacterized protein LOC106815377</fullName>
    </submittedName>
</protein>
<dbReference type="Pfam" id="PF00098">
    <property type="entry name" value="zf-CCHC"/>
    <property type="match status" value="1"/>
</dbReference>
<keyword evidence="1" id="KW-0479">Metal-binding</keyword>
<evidence type="ECO:0000256" key="2">
    <source>
        <dbReference type="SAM" id="Coils"/>
    </source>
</evidence>
<name>A0ABM1ESZ6_PRICU</name>
<dbReference type="RefSeq" id="XP_014675317.1">
    <property type="nucleotide sequence ID" value="XM_014819831.1"/>
</dbReference>
<feature type="region of interest" description="Disordered" evidence="3">
    <location>
        <begin position="269"/>
        <end position="311"/>
    </location>
</feature>
<evidence type="ECO:0000256" key="1">
    <source>
        <dbReference type="PROSITE-ProRule" id="PRU00047"/>
    </source>
</evidence>
<evidence type="ECO:0000313" key="5">
    <source>
        <dbReference type="Proteomes" id="UP000695022"/>
    </source>
</evidence>
<evidence type="ECO:0000259" key="4">
    <source>
        <dbReference type="PROSITE" id="PS50158"/>
    </source>
</evidence>
<keyword evidence="1" id="KW-0862">Zinc</keyword>
<dbReference type="SUPFAM" id="SSF57756">
    <property type="entry name" value="Retrovirus zinc finger-like domains"/>
    <property type="match status" value="1"/>
</dbReference>
<dbReference type="InterPro" id="IPR036875">
    <property type="entry name" value="Znf_CCHC_sf"/>
</dbReference>
<accession>A0ABM1ESZ6</accession>
<dbReference type="InterPro" id="IPR001878">
    <property type="entry name" value="Znf_CCHC"/>
</dbReference>
<dbReference type="Gene3D" id="4.10.60.10">
    <property type="entry name" value="Zinc finger, CCHC-type"/>
    <property type="match status" value="1"/>
</dbReference>
<evidence type="ECO:0000256" key="3">
    <source>
        <dbReference type="SAM" id="MobiDB-lite"/>
    </source>
</evidence>